<dbReference type="EMBL" id="LAZR01006006">
    <property type="protein sequence ID" value="KKM95452.1"/>
    <property type="molecule type" value="Genomic_DNA"/>
</dbReference>
<name>A0A0F9PQM7_9ZZZZ</name>
<gene>
    <name evidence="1" type="ORF">LCGC14_1188010</name>
</gene>
<accession>A0A0F9PQM7</accession>
<sequence length="232" mass="27230">MGCDIHLFSEVKRNGKWEPAVPFVLSEWWYETIIDDEVCNYGTDEYRTRKKQLQDMSQEEFTENYGDDPRVCWEYYLDRALGQRNYCFFAILADVRNGRGFAGISTGDGFNPIAEPRGVPEDASMEVKRENDYWNCDGHSHSYLTLKELLKYDWEQVTVHRGIISEKEYARMLGTNSSTPMNWCGKTYGPDIEQICLSDMYDLIKGKFRRDPNKEYVTEFEWEETYREAVGA</sequence>
<proteinExistence type="predicted"/>
<evidence type="ECO:0000313" key="1">
    <source>
        <dbReference type="EMBL" id="KKM95452.1"/>
    </source>
</evidence>
<protein>
    <submittedName>
        <fullName evidence="1">Uncharacterized protein</fullName>
    </submittedName>
</protein>
<reference evidence="1" key="1">
    <citation type="journal article" date="2015" name="Nature">
        <title>Complex archaea that bridge the gap between prokaryotes and eukaryotes.</title>
        <authorList>
            <person name="Spang A."/>
            <person name="Saw J.H."/>
            <person name="Jorgensen S.L."/>
            <person name="Zaremba-Niedzwiedzka K."/>
            <person name="Martijn J."/>
            <person name="Lind A.E."/>
            <person name="van Eijk R."/>
            <person name="Schleper C."/>
            <person name="Guy L."/>
            <person name="Ettema T.J."/>
        </authorList>
    </citation>
    <scope>NUCLEOTIDE SEQUENCE</scope>
</reference>
<organism evidence="1">
    <name type="scientific">marine sediment metagenome</name>
    <dbReference type="NCBI Taxonomy" id="412755"/>
    <lineage>
        <taxon>unclassified sequences</taxon>
        <taxon>metagenomes</taxon>
        <taxon>ecological metagenomes</taxon>
    </lineage>
</organism>
<dbReference type="AlphaFoldDB" id="A0A0F9PQM7"/>
<feature type="non-terminal residue" evidence="1">
    <location>
        <position position="232"/>
    </location>
</feature>
<comment type="caution">
    <text evidence="1">The sequence shown here is derived from an EMBL/GenBank/DDBJ whole genome shotgun (WGS) entry which is preliminary data.</text>
</comment>